<dbReference type="PROSITE" id="PS51294">
    <property type="entry name" value="HTH_MYB"/>
    <property type="match status" value="1"/>
</dbReference>
<dbReference type="EMBL" id="CAXDID020000311">
    <property type="protein sequence ID" value="CAL6074909.1"/>
    <property type="molecule type" value="Genomic_DNA"/>
</dbReference>
<dbReference type="InterPro" id="IPR001005">
    <property type="entry name" value="SANT/Myb"/>
</dbReference>
<dbReference type="AlphaFoldDB" id="A0AA86NIJ7"/>
<evidence type="ECO:0000313" key="7">
    <source>
        <dbReference type="EMBL" id="CAL6040482.1"/>
    </source>
</evidence>
<dbReference type="SUPFAM" id="SSF46689">
    <property type="entry name" value="Homeodomain-like"/>
    <property type="match status" value="1"/>
</dbReference>
<sequence length="206" mass="24428">MPSWSQLEKEKLFSLTKKPATKLNWSEISMKMGSRSPVQCKSYYQNYLKQQLNPNPRRNYMWSRADIIQLWTLGCIFGSEYAIIQKLMGQFTNKQISSQMLQIRTRQRSIYADLKKVEIQKDYLQKISDNELELQCNIIQEACTRIKSINLVLQGYAPKETVDMLDILSIQSFFVDVDPSQLYEPYSEEYKKRRLQRKCTEIRVQQ</sequence>
<dbReference type="InterPro" id="IPR009057">
    <property type="entry name" value="Homeodomain-like_sf"/>
</dbReference>
<dbReference type="InterPro" id="IPR017930">
    <property type="entry name" value="Myb_dom"/>
</dbReference>
<evidence type="ECO:0000313" key="5">
    <source>
        <dbReference type="EMBL" id="CAI9947524.1"/>
    </source>
</evidence>
<evidence type="ECO:0000313" key="9">
    <source>
        <dbReference type="EMBL" id="CAL6074909.1"/>
    </source>
</evidence>
<dbReference type="EMBL" id="CAXDID020000272">
    <property type="protein sequence ID" value="CAL6068277.1"/>
    <property type="molecule type" value="Genomic_DNA"/>
</dbReference>
<dbReference type="EMBL" id="CATOUU010000779">
    <property type="protein sequence ID" value="CAI9947663.1"/>
    <property type="molecule type" value="Genomic_DNA"/>
</dbReference>
<organism evidence="3">
    <name type="scientific">Hexamita inflata</name>
    <dbReference type="NCBI Taxonomy" id="28002"/>
    <lineage>
        <taxon>Eukaryota</taxon>
        <taxon>Metamonada</taxon>
        <taxon>Diplomonadida</taxon>
        <taxon>Hexamitidae</taxon>
        <taxon>Hexamitinae</taxon>
        <taxon>Hexamita</taxon>
    </lineage>
</organism>
<evidence type="ECO:0000259" key="2">
    <source>
        <dbReference type="PROSITE" id="PS51294"/>
    </source>
</evidence>
<evidence type="ECO:0000313" key="10">
    <source>
        <dbReference type="EMBL" id="CAL6100064.1"/>
    </source>
</evidence>
<dbReference type="EMBL" id="CAXDID020000526">
    <property type="protein sequence ID" value="CAL6100064.1"/>
    <property type="molecule type" value="Genomic_DNA"/>
</dbReference>
<keyword evidence="11" id="KW-1185">Reference proteome</keyword>
<evidence type="ECO:0000313" key="11">
    <source>
        <dbReference type="Proteomes" id="UP001642409"/>
    </source>
</evidence>
<proteinExistence type="predicted"/>
<feature type="domain" description="HTH myb-type" evidence="2">
    <location>
        <begin position="24"/>
        <end position="52"/>
    </location>
</feature>
<gene>
    <name evidence="4" type="ORF">HINF_LOCUS34211</name>
    <name evidence="5" type="ORF">HINF_LOCUS35169</name>
    <name evidence="6" type="ORF">HINF_LOCUS35308</name>
    <name evidence="7" type="ORF">HINF_LOCUS38358</name>
    <name evidence="8" type="ORF">HINF_LOCUS53423</name>
    <name evidence="9" type="ORF">HINF_LOCUS56949</name>
    <name evidence="10" type="ORF">HINF_LOCUS70379</name>
    <name evidence="3" type="ORF">HINF_LOCUS7588</name>
</gene>
<evidence type="ECO:0000259" key="1">
    <source>
        <dbReference type="PROSITE" id="PS50090"/>
    </source>
</evidence>
<dbReference type="EMBL" id="CAXDID020000145">
    <property type="protein sequence ID" value="CAL6040482.1"/>
    <property type="molecule type" value="Genomic_DNA"/>
</dbReference>
<comment type="caution">
    <text evidence="3">The sequence shown here is derived from an EMBL/GenBank/DDBJ whole genome shotgun (WGS) entry which is preliminary data.</text>
</comment>
<dbReference type="EMBL" id="CATOUU010000763">
    <property type="protein sequence ID" value="CAI9946566.1"/>
    <property type="molecule type" value="Genomic_DNA"/>
</dbReference>
<evidence type="ECO:0000313" key="3">
    <source>
        <dbReference type="EMBL" id="CAI9919943.1"/>
    </source>
</evidence>
<reference evidence="3" key="1">
    <citation type="submission" date="2023-06" db="EMBL/GenBank/DDBJ databases">
        <authorList>
            <person name="Kurt Z."/>
        </authorList>
    </citation>
    <scope>NUCLEOTIDE SEQUENCE</scope>
</reference>
<dbReference type="EMBL" id="CATOUU010000192">
    <property type="protein sequence ID" value="CAI9919943.1"/>
    <property type="molecule type" value="Genomic_DNA"/>
</dbReference>
<reference evidence="7 11" key="2">
    <citation type="submission" date="2024-07" db="EMBL/GenBank/DDBJ databases">
        <authorList>
            <person name="Akdeniz Z."/>
        </authorList>
    </citation>
    <scope>NUCLEOTIDE SEQUENCE [LARGE SCALE GENOMIC DNA]</scope>
</reference>
<dbReference type="Proteomes" id="UP001642409">
    <property type="component" value="Unassembled WGS sequence"/>
</dbReference>
<feature type="domain" description="Myb-like" evidence="1">
    <location>
        <begin position="1"/>
        <end position="48"/>
    </location>
</feature>
<name>A0AA86NIJ7_9EUKA</name>
<evidence type="ECO:0000313" key="4">
    <source>
        <dbReference type="EMBL" id="CAI9946566.1"/>
    </source>
</evidence>
<dbReference type="SMART" id="SM00717">
    <property type="entry name" value="SANT"/>
    <property type="match status" value="1"/>
</dbReference>
<protein>
    <submittedName>
        <fullName evidence="3">SANT/Myb domain</fullName>
    </submittedName>
    <submittedName>
        <fullName evidence="7">SANT/Myb_domain</fullName>
    </submittedName>
</protein>
<dbReference type="CDD" id="cd00167">
    <property type="entry name" value="SANT"/>
    <property type="match status" value="1"/>
</dbReference>
<dbReference type="Gene3D" id="1.10.10.60">
    <property type="entry name" value="Homeodomain-like"/>
    <property type="match status" value="1"/>
</dbReference>
<dbReference type="Pfam" id="PF00249">
    <property type="entry name" value="Myb_DNA-binding"/>
    <property type="match status" value="1"/>
</dbReference>
<evidence type="ECO:0000313" key="8">
    <source>
        <dbReference type="EMBL" id="CAL6068277.1"/>
    </source>
</evidence>
<accession>A0AA86NIJ7</accession>
<dbReference type="PROSITE" id="PS50090">
    <property type="entry name" value="MYB_LIKE"/>
    <property type="match status" value="1"/>
</dbReference>
<dbReference type="EMBL" id="CATOUU010000776">
    <property type="protein sequence ID" value="CAI9947524.1"/>
    <property type="molecule type" value="Genomic_DNA"/>
</dbReference>
<evidence type="ECO:0000313" key="6">
    <source>
        <dbReference type="EMBL" id="CAI9947663.1"/>
    </source>
</evidence>